<dbReference type="OrthoDB" id="1290722at2"/>
<dbReference type="RefSeq" id="WP_161699243.1">
    <property type="nucleotide sequence ID" value="NZ_JAAAMU010000007.1"/>
</dbReference>
<dbReference type="AlphaFoldDB" id="A0A7X4YRR1"/>
<reference evidence="1 2" key="1">
    <citation type="submission" date="2020-01" db="EMBL/GenBank/DDBJ databases">
        <title>Paenibacillus soybeanensis sp. nov. isolated from the nodules of soybean (Glycine max(L.) Merr).</title>
        <authorList>
            <person name="Wang H."/>
        </authorList>
    </citation>
    <scope>NUCLEOTIDE SEQUENCE [LARGE SCALE GENOMIC DNA]</scope>
    <source>
        <strain evidence="1 2">DSM 23054</strain>
    </source>
</reference>
<dbReference type="EMBL" id="JAAAMU010000007">
    <property type="protein sequence ID" value="NBC70364.1"/>
    <property type="molecule type" value="Genomic_DNA"/>
</dbReference>
<name>A0A7X4YRR1_9BACL</name>
<dbReference type="Proteomes" id="UP000558113">
    <property type="component" value="Unassembled WGS sequence"/>
</dbReference>
<organism evidence="1 2">
    <name type="scientific">Paenibacillus sacheonensis</name>
    <dbReference type="NCBI Taxonomy" id="742054"/>
    <lineage>
        <taxon>Bacteria</taxon>
        <taxon>Bacillati</taxon>
        <taxon>Bacillota</taxon>
        <taxon>Bacilli</taxon>
        <taxon>Bacillales</taxon>
        <taxon>Paenibacillaceae</taxon>
        <taxon>Paenibacillus</taxon>
    </lineage>
</organism>
<proteinExistence type="predicted"/>
<accession>A0A7X4YRR1</accession>
<sequence>MNANKPVKQAGISAEVKEIIVSQEQSLEEHLRKWNEERRAGGTPAKPGLGHLALGVPLYCHPESRFYGSGDSLPEWLSEAAANLLASQLPSGNISLANCNIDSPPDTAFAVHLATQIYRVSAESGLSGIAAVQAEVRRFLERALPALLTGGIHTPNHRWVMAGALADLYELFEDERLKERAFQFLDEGFDMTEYGEWTERSNAIYNGACAVHLYSVGKVWGFEPAFEAIRRNLHMMRYLLHPGDTVATEYSGRQDNGQTLPMNEWYYTIYHLMANLDGNPEFAAMAAKTERTAPRGSGALMHWMLMPDKMKLPEPIEPLSDDYTILFGENNRIAVPDTMPYVPGRKKHPHGAAVLRHRRGRLSVTAMAAQPDLLYVQYGEARMFGLRIAAGWFGIAGVAFPSIRRTGEHAYVLETELEGCYWGPLSREQAAQAGHMWVDMPNYEQRVKTNVQYLPIAVELTLLEDGVDLRFVSERIADIYLQAVCQFDAGGTLEGDGLEDTAPHVRRLAGGEALFRKGDDCLRVSPGACEHGDALMRNDKANPDAINMTINWLTPADRTLRIRGFGSEGRSR</sequence>
<keyword evidence="2" id="KW-1185">Reference proteome</keyword>
<evidence type="ECO:0000313" key="2">
    <source>
        <dbReference type="Proteomes" id="UP000558113"/>
    </source>
</evidence>
<gene>
    <name evidence="1" type="ORF">GT003_15290</name>
</gene>
<comment type="caution">
    <text evidence="1">The sequence shown here is derived from an EMBL/GenBank/DDBJ whole genome shotgun (WGS) entry which is preliminary data.</text>
</comment>
<protein>
    <submittedName>
        <fullName evidence="1">Uncharacterized protein</fullName>
    </submittedName>
</protein>
<evidence type="ECO:0000313" key="1">
    <source>
        <dbReference type="EMBL" id="NBC70364.1"/>
    </source>
</evidence>